<evidence type="ECO:0000256" key="2">
    <source>
        <dbReference type="ARBA" id="ARBA00008954"/>
    </source>
</evidence>
<dbReference type="Pfam" id="PF00202">
    <property type="entry name" value="Aminotran_3"/>
    <property type="match status" value="1"/>
</dbReference>
<sequence>MSLFEDDRRFNARLQKLRFFPLAVTGGAGCRLRDESGREPLDFSAAWGAASLGYGHPALAGAVAEAARDPAGASILSGATAPATRLAECLLELTPGTGERRVWIGHSGSDANEATVRAVKLATGRPRILAFEGAYHGGIGHSMAVSGHVAQEGVDKDPGLTLVPYPDPYRPPRDGQAPGAAVLARLEALFATTVPPEEVAAFFIEPIQADGGLIVPPEGFLRDLAALCRRHGILLVCDEVKVGLARSGTLHCFEQEGIAPDIVTLGKGLGGGLPVSAAVGPAEIFDAAPAYSMQTLHGNPVCASAALAVLAEIEGEGLAAHAREVGGHLAGALRTLADRQPLIGNVRGRGLAIGVELVADRTTREPATQATALAMARCFELGLVVYCVGMHSNVLEITPPLVLTREDAEEGAAIIAHALEDVAAGRVDPAVLDGFDGW</sequence>
<evidence type="ECO:0000256" key="3">
    <source>
        <dbReference type="ARBA" id="ARBA00022898"/>
    </source>
</evidence>
<dbReference type="CDD" id="cd00610">
    <property type="entry name" value="OAT_like"/>
    <property type="match status" value="1"/>
</dbReference>
<dbReference type="EMBL" id="CP058214">
    <property type="protein sequence ID" value="QPC42470.1"/>
    <property type="molecule type" value="Genomic_DNA"/>
</dbReference>
<evidence type="ECO:0000313" key="6">
    <source>
        <dbReference type="Proteomes" id="UP000593594"/>
    </source>
</evidence>
<gene>
    <name evidence="5" type="ORF">HW532_06955</name>
</gene>
<dbReference type="GO" id="GO:0030170">
    <property type="term" value="F:pyridoxal phosphate binding"/>
    <property type="evidence" value="ECO:0007669"/>
    <property type="project" value="InterPro"/>
</dbReference>
<keyword evidence="5" id="KW-0032">Aminotransferase</keyword>
<accession>A0A7S8C338</accession>
<comment type="cofactor">
    <cofactor evidence="1">
        <name>pyridoxal 5'-phosphate</name>
        <dbReference type="ChEBI" id="CHEBI:597326"/>
    </cofactor>
</comment>
<reference evidence="5 6" key="1">
    <citation type="submission" date="2020-06" db="EMBL/GenBank/DDBJ databases">
        <title>Genome sequence of 2 isolates from Red Sea Mangroves.</title>
        <authorList>
            <person name="Sefrji F."/>
            <person name="Michoud G."/>
            <person name="Merlino G."/>
            <person name="Daffonchio D."/>
        </authorList>
    </citation>
    <scope>NUCLEOTIDE SEQUENCE [LARGE SCALE GENOMIC DNA]</scope>
    <source>
        <strain evidence="5 6">R1DC25</strain>
    </source>
</reference>
<dbReference type="GO" id="GO:0008483">
    <property type="term" value="F:transaminase activity"/>
    <property type="evidence" value="ECO:0007669"/>
    <property type="project" value="UniProtKB-KW"/>
</dbReference>
<dbReference type="PANTHER" id="PTHR45688:SF13">
    <property type="entry name" value="ALANINE--GLYOXYLATE AMINOTRANSFERASE 2-LIKE"/>
    <property type="match status" value="1"/>
</dbReference>
<protein>
    <submittedName>
        <fullName evidence="5">Aspartate aminotransferase family protein</fullName>
    </submittedName>
</protein>
<dbReference type="SUPFAM" id="SSF53383">
    <property type="entry name" value="PLP-dependent transferases"/>
    <property type="match status" value="1"/>
</dbReference>
<keyword evidence="5" id="KW-0808">Transferase</keyword>
<evidence type="ECO:0000256" key="1">
    <source>
        <dbReference type="ARBA" id="ARBA00001933"/>
    </source>
</evidence>
<name>A0A7S8C338_9HYPH</name>
<organism evidence="5 6">
    <name type="scientific">Kaustia mangrovi</name>
    <dbReference type="NCBI Taxonomy" id="2593653"/>
    <lineage>
        <taxon>Bacteria</taxon>
        <taxon>Pseudomonadati</taxon>
        <taxon>Pseudomonadota</taxon>
        <taxon>Alphaproteobacteria</taxon>
        <taxon>Hyphomicrobiales</taxon>
        <taxon>Parvibaculaceae</taxon>
        <taxon>Kaustia</taxon>
    </lineage>
</organism>
<dbReference type="PROSITE" id="PS00600">
    <property type="entry name" value="AA_TRANSFER_CLASS_3"/>
    <property type="match status" value="1"/>
</dbReference>
<dbReference type="InterPro" id="IPR005814">
    <property type="entry name" value="Aminotrans_3"/>
</dbReference>
<dbReference type="PANTHER" id="PTHR45688">
    <property type="match status" value="1"/>
</dbReference>
<dbReference type="AlphaFoldDB" id="A0A7S8C338"/>
<comment type="similarity">
    <text evidence="2 4">Belongs to the class-III pyridoxal-phosphate-dependent aminotransferase family.</text>
</comment>
<dbReference type="InterPro" id="IPR015424">
    <property type="entry name" value="PyrdxlP-dep_Trfase"/>
</dbReference>
<dbReference type="PIRSF" id="PIRSF000521">
    <property type="entry name" value="Transaminase_4ab_Lys_Orn"/>
    <property type="match status" value="1"/>
</dbReference>
<keyword evidence="3 4" id="KW-0663">Pyridoxal phosphate</keyword>
<evidence type="ECO:0000256" key="4">
    <source>
        <dbReference type="RuleBase" id="RU003560"/>
    </source>
</evidence>
<dbReference type="KEGG" id="kmn:HW532_06955"/>
<dbReference type="Gene3D" id="3.40.640.10">
    <property type="entry name" value="Type I PLP-dependent aspartate aminotransferase-like (Major domain)"/>
    <property type="match status" value="1"/>
</dbReference>
<dbReference type="Proteomes" id="UP000593594">
    <property type="component" value="Chromosome"/>
</dbReference>
<dbReference type="InterPro" id="IPR015421">
    <property type="entry name" value="PyrdxlP-dep_Trfase_major"/>
</dbReference>
<dbReference type="RefSeq" id="WP_213163702.1">
    <property type="nucleotide sequence ID" value="NZ_CP058214.1"/>
</dbReference>
<dbReference type="InterPro" id="IPR049704">
    <property type="entry name" value="Aminotrans_3_PPA_site"/>
</dbReference>
<evidence type="ECO:0000313" key="5">
    <source>
        <dbReference type="EMBL" id="QPC42470.1"/>
    </source>
</evidence>
<proteinExistence type="inferred from homology"/>
<dbReference type="Gene3D" id="3.90.1150.10">
    <property type="entry name" value="Aspartate Aminotransferase, domain 1"/>
    <property type="match status" value="1"/>
</dbReference>
<keyword evidence="6" id="KW-1185">Reference proteome</keyword>
<dbReference type="InterPro" id="IPR015422">
    <property type="entry name" value="PyrdxlP-dep_Trfase_small"/>
</dbReference>